<dbReference type="Gene3D" id="3.40.50.720">
    <property type="entry name" value="NAD(P)-binding Rossmann-like Domain"/>
    <property type="match status" value="1"/>
</dbReference>
<dbReference type="GO" id="GO:0016491">
    <property type="term" value="F:oxidoreductase activity"/>
    <property type="evidence" value="ECO:0007669"/>
    <property type="project" value="UniProtKB-KW"/>
</dbReference>
<dbReference type="SUPFAM" id="SSF51735">
    <property type="entry name" value="NAD(P)-binding Rossmann-fold domains"/>
    <property type="match status" value="1"/>
</dbReference>
<gene>
    <name evidence="3" type="ORF">SPAPADRAFT_62497</name>
</gene>
<dbReference type="OrthoDB" id="9974981at2759"/>
<dbReference type="InParanoid" id="G3AS98"/>
<dbReference type="InterPro" id="IPR051609">
    <property type="entry name" value="NmrA/Isoflavone_reductase-like"/>
</dbReference>
<dbReference type="InterPro" id="IPR036291">
    <property type="entry name" value="NAD(P)-bd_dom_sf"/>
</dbReference>
<dbReference type="Proteomes" id="UP000000709">
    <property type="component" value="Unassembled WGS sequence"/>
</dbReference>
<dbReference type="KEGG" id="spaa:SPAPADRAFT_62497"/>
<keyword evidence="1" id="KW-0521">NADP</keyword>
<proteinExistence type="predicted"/>
<keyword evidence="4" id="KW-1185">Reference proteome</keyword>
<evidence type="ECO:0000313" key="3">
    <source>
        <dbReference type="EMBL" id="EGW30638.1"/>
    </source>
</evidence>
<dbReference type="EMBL" id="GL996504">
    <property type="protein sequence ID" value="EGW30638.1"/>
    <property type="molecule type" value="Genomic_DNA"/>
</dbReference>
<dbReference type="GeneID" id="18874349"/>
<name>G3AS98_SPAPN</name>
<evidence type="ECO:0000256" key="1">
    <source>
        <dbReference type="ARBA" id="ARBA00022857"/>
    </source>
</evidence>
<organism evidence="4">
    <name type="scientific">Spathaspora passalidarum (strain NRRL Y-27907 / 11-Y1)</name>
    <dbReference type="NCBI Taxonomy" id="619300"/>
    <lineage>
        <taxon>Eukaryota</taxon>
        <taxon>Fungi</taxon>
        <taxon>Dikarya</taxon>
        <taxon>Ascomycota</taxon>
        <taxon>Saccharomycotina</taxon>
        <taxon>Pichiomycetes</taxon>
        <taxon>Debaryomycetaceae</taxon>
        <taxon>Spathaspora</taxon>
    </lineage>
</organism>
<dbReference type="HOGENOM" id="CLU_058266_0_0_1"/>
<dbReference type="RefSeq" id="XP_007376671.1">
    <property type="nucleotide sequence ID" value="XM_007376609.1"/>
</dbReference>
<accession>G3AS98</accession>
<dbReference type="eggNOG" id="ENOG502S12R">
    <property type="taxonomic scope" value="Eukaryota"/>
</dbReference>
<reference evidence="3 4" key="1">
    <citation type="journal article" date="2011" name="Proc. Natl. Acad. Sci. U.S.A.">
        <title>Comparative genomics of xylose-fermenting fungi for enhanced biofuel production.</title>
        <authorList>
            <person name="Wohlbach D.J."/>
            <person name="Kuo A."/>
            <person name="Sato T.K."/>
            <person name="Potts K.M."/>
            <person name="Salamov A.A."/>
            <person name="LaButti K.M."/>
            <person name="Sun H."/>
            <person name="Clum A."/>
            <person name="Pangilinan J.L."/>
            <person name="Lindquist E.A."/>
            <person name="Lucas S."/>
            <person name="Lapidus A."/>
            <person name="Jin M."/>
            <person name="Gunawan C."/>
            <person name="Balan V."/>
            <person name="Dale B.E."/>
            <person name="Jeffries T.W."/>
            <person name="Zinkel R."/>
            <person name="Barry K.W."/>
            <person name="Grigoriev I.V."/>
            <person name="Gasch A.P."/>
        </authorList>
    </citation>
    <scope>NUCLEOTIDE SEQUENCE [LARGE SCALE GENOMIC DNA]</scope>
    <source>
        <strain evidence="4">NRRL Y-27907 / 11-Y1</strain>
    </source>
</reference>
<dbReference type="Gene3D" id="3.90.25.10">
    <property type="entry name" value="UDP-galactose 4-epimerase, domain 1"/>
    <property type="match status" value="1"/>
</dbReference>
<dbReference type="OMA" id="QPEWEGK"/>
<dbReference type="PANTHER" id="PTHR47706">
    <property type="entry name" value="NMRA-LIKE FAMILY PROTEIN"/>
    <property type="match status" value="1"/>
</dbReference>
<sequence>MSPVSIAIIGLNGSLGKPTLEAINSGKFDSKIKFPIKALTRKAQTSTDKIQYIQTEITPDTIDSIVEKLRGTDVIIELVSHNPDLLNTIEPIIVKSQPKLFIPSQFGSDLATMNKYIPGFLGFKNAHSENVRKAGIKSVDIVTNFFAEPSKFLYEVVGHVGIDPANKSILQLGDLNTRVAFTRVEDIGNVIVAVATTAPESLPDKIRVKSGSISYQDAIDRYEQTHNVKLEVKEKYTVEEAKQQLSEKLAKGFNPADFLWYLHVGGATGDLNYDDDNELINPNQFLWKWTEY</sequence>
<evidence type="ECO:0000313" key="4">
    <source>
        <dbReference type="Proteomes" id="UP000000709"/>
    </source>
</evidence>
<protein>
    <submittedName>
        <fullName evidence="3">CIP1 protein</fullName>
    </submittedName>
</protein>
<keyword evidence="2" id="KW-0560">Oxidoreductase</keyword>
<dbReference type="PANTHER" id="PTHR47706:SF9">
    <property type="entry name" value="NMRA-LIKE DOMAIN-CONTAINING PROTEIN-RELATED"/>
    <property type="match status" value="1"/>
</dbReference>
<evidence type="ECO:0000256" key="2">
    <source>
        <dbReference type="ARBA" id="ARBA00023002"/>
    </source>
</evidence>
<dbReference type="AlphaFoldDB" id="G3AS98"/>